<name>A0ABD3APE0_9GENT</name>
<evidence type="ECO:0000313" key="2">
    <source>
        <dbReference type="EMBL" id="KAL3533036.1"/>
    </source>
</evidence>
<proteinExistence type="predicted"/>
<accession>A0ABD3APE0</accession>
<feature type="domain" description="RNase H type-1" evidence="1">
    <location>
        <begin position="6"/>
        <end position="66"/>
    </location>
</feature>
<gene>
    <name evidence="2" type="ORF">ACH5RR_006557</name>
</gene>
<organism evidence="2 3">
    <name type="scientific">Cinchona calisaya</name>
    <dbReference type="NCBI Taxonomy" id="153742"/>
    <lineage>
        <taxon>Eukaryota</taxon>
        <taxon>Viridiplantae</taxon>
        <taxon>Streptophyta</taxon>
        <taxon>Embryophyta</taxon>
        <taxon>Tracheophyta</taxon>
        <taxon>Spermatophyta</taxon>
        <taxon>Magnoliopsida</taxon>
        <taxon>eudicotyledons</taxon>
        <taxon>Gunneridae</taxon>
        <taxon>Pentapetalae</taxon>
        <taxon>asterids</taxon>
        <taxon>lamiids</taxon>
        <taxon>Gentianales</taxon>
        <taxon>Rubiaceae</taxon>
        <taxon>Cinchonoideae</taxon>
        <taxon>Cinchoneae</taxon>
        <taxon>Cinchona</taxon>
    </lineage>
</organism>
<reference evidence="2 3" key="1">
    <citation type="submission" date="2024-11" db="EMBL/GenBank/DDBJ databases">
        <title>A near-complete genome assembly of Cinchona calisaya.</title>
        <authorList>
            <person name="Lian D.C."/>
            <person name="Zhao X.W."/>
            <person name="Wei L."/>
        </authorList>
    </citation>
    <scope>NUCLEOTIDE SEQUENCE [LARGE SCALE GENOMIC DNA]</scope>
    <source>
        <tissue evidence="2">Nenye</tissue>
    </source>
</reference>
<sequence length="110" mass="12494">MHLDFVIVETDSRIIFNSLQQDQPVDEPSKMMARDCKEMRKNIKHRQVALVYREKNNAAYVLGKKACNRPVVESVCLLKNPPSYLVNILRNDMCKGGQLGTGYVNVLNVA</sequence>
<dbReference type="Proteomes" id="UP001630127">
    <property type="component" value="Unassembled WGS sequence"/>
</dbReference>
<dbReference type="InterPro" id="IPR002156">
    <property type="entry name" value="RNaseH_domain"/>
</dbReference>
<comment type="caution">
    <text evidence="2">The sequence shown here is derived from an EMBL/GenBank/DDBJ whole genome shotgun (WGS) entry which is preliminary data.</text>
</comment>
<dbReference type="EMBL" id="JBJUIK010000003">
    <property type="protein sequence ID" value="KAL3533036.1"/>
    <property type="molecule type" value="Genomic_DNA"/>
</dbReference>
<protein>
    <recommendedName>
        <fullName evidence="1">RNase H type-1 domain-containing protein</fullName>
    </recommendedName>
</protein>
<dbReference type="AlphaFoldDB" id="A0ABD3APE0"/>
<keyword evidence="3" id="KW-1185">Reference proteome</keyword>
<dbReference type="Pfam" id="PF13456">
    <property type="entry name" value="RVT_3"/>
    <property type="match status" value="1"/>
</dbReference>
<evidence type="ECO:0000259" key="1">
    <source>
        <dbReference type="Pfam" id="PF13456"/>
    </source>
</evidence>
<evidence type="ECO:0000313" key="3">
    <source>
        <dbReference type="Proteomes" id="UP001630127"/>
    </source>
</evidence>